<proteinExistence type="predicted"/>
<dbReference type="Proteomes" id="UP000215145">
    <property type="component" value="Unassembled WGS sequence"/>
</dbReference>
<dbReference type="AlphaFoldDB" id="A0A229P1K3"/>
<gene>
    <name evidence="2" type="ORF">CGZ75_03440</name>
</gene>
<evidence type="ECO:0000313" key="3">
    <source>
        <dbReference type="Proteomes" id="UP000215145"/>
    </source>
</evidence>
<name>A0A229P1K3_9BACL</name>
<protein>
    <submittedName>
        <fullName evidence="2">Uncharacterized protein</fullName>
    </submittedName>
</protein>
<keyword evidence="1" id="KW-0812">Transmembrane</keyword>
<organism evidence="2 3">
    <name type="scientific">Paenibacillus herberti</name>
    <dbReference type="NCBI Taxonomy" id="1619309"/>
    <lineage>
        <taxon>Bacteria</taxon>
        <taxon>Bacillati</taxon>
        <taxon>Bacillota</taxon>
        <taxon>Bacilli</taxon>
        <taxon>Bacillales</taxon>
        <taxon>Paenibacillaceae</taxon>
        <taxon>Paenibacillus</taxon>
    </lineage>
</organism>
<keyword evidence="1" id="KW-1133">Transmembrane helix</keyword>
<keyword evidence="3" id="KW-1185">Reference proteome</keyword>
<comment type="caution">
    <text evidence="2">The sequence shown here is derived from an EMBL/GenBank/DDBJ whole genome shotgun (WGS) entry which is preliminary data.</text>
</comment>
<evidence type="ECO:0000313" key="2">
    <source>
        <dbReference type="EMBL" id="OXM15785.1"/>
    </source>
</evidence>
<keyword evidence="1" id="KW-0472">Membrane</keyword>
<dbReference type="RefSeq" id="WP_089522877.1">
    <property type="nucleotide sequence ID" value="NZ_NMUQ01000001.1"/>
</dbReference>
<accession>A0A229P1K3</accession>
<reference evidence="2 3" key="1">
    <citation type="submission" date="2017-07" db="EMBL/GenBank/DDBJ databases">
        <title>Paenibacillus herberti R33 genome sequencing and assembly.</title>
        <authorList>
            <person name="Su W."/>
        </authorList>
    </citation>
    <scope>NUCLEOTIDE SEQUENCE [LARGE SCALE GENOMIC DNA]</scope>
    <source>
        <strain evidence="2 3">R33</strain>
    </source>
</reference>
<evidence type="ECO:0000256" key="1">
    <source>
        <dbReference type="SAM" id="Phobius"/>
    </source>
</evidence>
<dbReference type="EMBL" id="NMUQ01000001">
    <property type="protein sequence ID" value="OXM15785.1"/>
    <property type="molecule type" value="Genomic_DNA"/>
</dbReference>
<feature type="transmembrane region" description="Helical" evidence="1">
    <location>
        <begin position="15"/>
        <end position="34"/>
    </location>
</feature>
<sequence length="159" mass="17618">MIFNMAQISHSNNSSIGLILVLFILLLIVTHLFYKPLRGGNGEILTEGASRQFHIINATENPGLTLVSTKLWGDFESPPPQHVILPGETYPFEVSTVPFGNVKVAYAMYNVVLTNDVVLGSFRIDMKVSTYIPSTQIYSKNGSGYTLNNGNTYVYVRNN</sequence>